<dbReference type="STRING" id="1461582.BN1048_01488"/>
<evidence type="ECO:0000313" key="3">
    <source>
        <dbReference type="Proteomes" id="UP000044136"/>
    </source>
</evidence>
<organism evidence="2 3">
    <name type="scientific">Jeotgalicoccus saudimassiliensis</name>
    <dbReference type="NCBI Taxonomy" id="1461582"/>
    <lineage>
        <taxon>Bacteria</taxon>
        <taxon>Bacillati</taxon>
        <taxon>Bacillota</taxon>
        <taxon>Bacilli</taxon>
        <taxon>Bacillales</taxon>
        <taxon>Staphylococcaceae</taxon>
        <taxon>Jeotgalicoccus</taxon>
    </lineage>
</organism>
<dbReference type="InterPro" id="IPR013560">
    <property type="entry name" value="DUF1722"/>
</dbReference>
<protein>
    <recommendedName>
        <fullName evidence="1">DUF1722 domain-containing protein</fullName>
    </recommendedName>
</protein>
<dbReference type="eggNOG" id="COG3272">
    <property type="taxonomic scope" value="Bacteria"/>
</dbReference>
<sequence>MKRRGMIEKLWTEEKYKVMMHSQKHYNLIREELKKDISIETLEILINDAFKITPESGSVINTADHMWGYFKKVCTAAEKNEYMRLKEAYKKEEVPAEKMLAFIRKSADKYEVDYLQKSTVLHK</sequence>
<accession>A0A078M2V6</accession>
<dbReference type="Proteomes" id="UP000044136">
    <property type="component" value="Unassembled WGS sequence"/>
</dbReference>
<dbReference type="EMBL" id="CCSE01000001">
    <property type="protein sequence ID" value="CEA01783.1"/>
    <property type="molecule type" value="Genomic_DNA"/>
</dbReference>
<dbReference type="Pfam" id="PF08349">
    <property type="entry name" value="DUF1722"/>
    <property type="match status" value="1"/>
</dbReference>
<feature type="domain" description="DUF1722" evidence="1">
    <location>
        <begin position="15"/>
        <end position="122"/>
    </location>
</feature>
<keyword evidence="3" id="KW-1185">Reference proteome</keyword>
<dbReference type="RefSeq" id="WP_035809874.1">
    <property type="nucleotide sequence ID" value="NZ_CCSE01000001.1"/>
</dbReference>
<gene>
    <name evidence="2" type="ORF">BN1048_01488</name>
</gene>
<dbReference type="OrthoDB" id="9782576at2"/>
<evidence type="ECO:0000259" key="1">
    <source>
        <dbReference type="Pfam" id="PF08349"/>
    </source>
</evidence>
<evidence type="ECO:0000313" key="2">
    <source>
        <dbReference type="EMBL" id="CEA01783.1"/>
    </source>
</evidence>
<dbReference type="HOGENOM" id="CLU_147269_1_0_9"/>
<proteinExistence type="predicted"/>
<dbReference type="AlphaFoldDB" id="A0A078M2V6"/>
<name>A0A078M2V6_9STAP</name>
<reference evidence="2 3" key="1">
    <citation type="submission" date="2014-07" db="EMBL/GenBank/DDBJ databases">
        <authorList>
            <person name="Urmite Genomes Urmite Genomes"/>
        </authorList>
    </citation>
    <scope>NUCLEOTIDE SEQUENCE [LARGE SCALE GENOMIC DNA]</scope>
    <source>
        <strain evidence="2 3">13MG44_air</strain>
    </source>
</reference>